<dbReference type="InterPro" id="IPR008854">
    <property type="entry name" value="TPMT"/>
</dbReference>
<reference evidence="10 11" key="1">
    <citation type="submission" date="2019-09" db="EMBL/GenBank/DDBJ databases">
        <authorList>
            <person name="Chandra G."/>
            <person name="Truman W A."/>
        </authorList>
    </citation>
    <scope>NUCLEOTIDE SEQUENCE [LARGE SCALE GENOMIC DNA]</scope>
    <source>
        <strain evidence="10">PS645</strain>
    </source>
</reference>
<evidence type="ECO:0000256" key="5">
    <source>
        <dbReference type="ARBA" id="ARBA00022490"/>
    </source>
</evidence>
<dbReference type="Proteomes" id="UP000325607">
    <property type="component" value="Unassembled WGS sequence"/>
</dbReference>
<dbReference type="AlphaFoldDB" id="A0A5E6X2Z4"/>
<keyword evidence="7 9" id="KW-0808">Transferase</keyword>
<evidence type="ECO:0000256" key="2">
    <source>
        <dbReference type="ARBA" id="ARBA00004496"/>
    </source>
</evidence>
<name>A0A5E6X2Z4_PSEFL</name>
<keyword evidence="8 9" id="KW-0949">S-adenosyl-L-methionine</keyword>
<evidence type="ECO:0000256" key="8">
    <source>
        <dbReference type="ARBA" id="ARBA00022691"/>
    </source>
</evidence>
<accession>A0A5E6X2Z4</accession>
<dbReference type="Pfam" id="PF05724">
    <property type="entry name" value="TPMT"/>
    <property type="match status" value="1"/>
</dbReference>
<dbReference type="FunFam" id="3.40.50.150:FF:000101">
    <property type="entry name" value="Thiopurine S-methyltransferase"/>
    <property type="match status" value="1"/>
</dbReference>
<dbReference type="GO" id="GO:0032259">
    <property type="term" value="P:methylation"/>
    <property type="evidence" value="ECO:0007669"/>
    <property type="project" value="UniProtKB-KW"/>
</dbReference>
<dbReference type="InterPro" id="IPR022474">
    <property type="entry name" value="Thiopur_S-MeTfrase_Se/Te_detox"/>
</dbReference>
<dbReference type="GO" id="GO:0008119">
    <property type="term" value="F:thiopurine S-methyltransferase activity"/>
    <property type="evidence" value="ECO:0007669"/>
    <property type="project" value="UniProtKB-UniRule"/>
</dbReference>
<evidence type="ECO:0000256" key="4">
    <source>
        <dbReference type="ARBA" id="ARBA00011905"/>
    </source>
</evidence>
<organism evidence="10 11">
    <name type="scientific">Pseudomonas fluorescens</name>
    <dbReference type="NCBI Taxonomy" id="294"/>
    <lineage>
        <taxon>Bacteria</taxon>
        <taxon>Pseudomonadati</taxon>
        <taxon>Pseudomonadota</taxon>
        <taxon>Gammaproteobacteria</taxon>
        <taxon>Pseudomonadales</taxon>
        <taxon>Pseudomonadaceae</taxon>
        <taxon>Pseudomonas</taxon>
    </lineage>
</organism>
<evidence type="ECO:0000313" key="11">
    <source>
        <dbReference type="Proteomes" id="UP000325607"/>
    </source>
</evidence>
<dbReference type="EMBL" id="CABVGX010000063">
    <property type="protein sequence ID" value="VVN34927.1"/>
    <property type="molecule type" value="Genomic_DNA"/>
</dbReference>
<feature type="binding site" evidence="9">
    <location>
        <position position="74"/>
    </location>
    <ligand>
        <name>S-adenosyl-L-methionine</name>
        <dbReference type="ChEBI" id="CHEBI:59789"/>
    </ligand>
</feature>
<evidence type="ECO:0000256" key="6">
    <source>
        <dbReference type="ARBA" id="ARBA00022603"/>
    </source>
</evidence>
<dbReference type="PANTHER" id="PTHR10259">
    <property type="entry name" value="THIOPURINE S-METHYLTRANSFERASE"/>
    <property type="match status" value="1"/>
</dbReference>
<dbReference type="GO" id="GO:0005737">
    <property type="term" value="C:cytoplasm"/>
    <property type="evidence" value="ECO:0007669"/>
    <property type="project" value="UniProtKB-SubCell"/>
</dbReference>
<comment type="catalytic activity">
    <reaction evidence="1 9">
        <text>S-adenosyl-L-methionine + a thiopurine = S-adenosyl-L-homocysteine + a thiopurine S-methylether.</text>
        <dbReference type="EC" id="2.1.1.67"/>
    </reaction>
</comment>
<feature type="binding site" evidence="9">
    <location>
        <position position="53"/>
    </location>
    <ligand>
        <name>S-adenosyl-L-methionine</name>
        <dbReference type="ChEBI" id="CHEBI:59789"/>
    </ligand>
</feature>
<evidence type="ECO:0000256" key="7">
    <source>
        <dbReference type="ARBA" id="ARBA00022679"/>
    </source>
</evidence>
<evidence type="ECO:0000256" key="3">
    <source>
        <dbReference type="ARBA" id="ARBA00008145"/>
    </source>
</evidence>
<evidence type="ECO:0000256" key="9">
    <source>
        <dbReference type="HAMAP-Rule" id="MF_00812"/>
    </source>
</evidence>
<dbReference type="PIRSF" id="PIRSF023956">
    <property type="entry name" value="Thiopurine_S-methyltransferase"/>
    <property type="match status" value="1"/>
</dbReference>
<comment type="subcellular location">
    <subcellularLocation>
        <location evidence="2 9">Cytoplasm</location>
    </subcellularLocation>
</comment>
<dbReference type="InterPro" id="IPR029063">
    <property type="entry name" value="SAM-dependent_MTases_sf"/>
</dbReference>
<dbReference type="NCBIfam" id="NF009732">
    <property type="entry name" value="PRK13255.1"/>
    <property type="match status" value="1"/>
</dbReference>
<dbReference type="NCBIfam" id="TIGR03840">
    <property type="entry name" value="TMPT_Se_Te"/>
    <property type="match status" value="1"/>
</dbReference>
<dbReference type="SUPFAM" id="SSF53335">
    <property type="entry name" value="S-adenosyl-L-methionine-dependent methyltransferases"/>
    <property type="match status" value="1"/>
</dbReference>
<comment type="similarity">
    <text evidence="3 9">Belongs to the class I-like SAM-binding methyltransferase superfamily. TPMT family.</text>
</comment>
<proteinExistence type="inferred from homology"/>
<evidence type="ECO:0000313" key="10">
    <source>
        <dbReference type="EMBL" id="VVN34927.1"/>
    </source>
</evidence>
<dbReference type="EC" id="2.1.1.67" evidence="4 9"/>
<keyword evidence="5 9" id="KW-0963">Cytoplasm</keyword>
<dbReference type="PROSITE" id="PS51585">
    <property type="entry name" value="SAM_MT_TPMT"/>
    <property type="match status" value="1"/>
</dbReference>
<feature type="binding site" evidence="9">
    <location>
        <position position="131"/>
    </location>
    <ligand>
        <name>S-adenosyl-L-methionine</name>
        <dbReference type="ChEBI" id="CHEBI:59789"/>
    </ligand>
</feature>
<dbReference type="PANTHER" id="PTHR10259:SF11">
    <property type="entry name" value="THIOPURINE S-METHYLTRANSFERASE"/>
    <property type="match status" value="1"/>
</dbReference>
<keyword evidence="6 9" id="KW-0489">Methyltransferase</keyword>
<dbReference type="GO" id="GO:0010038">
    <property type="term" value="P:response to metal ion"/>
    <property type="evidence" value="ECO:0007669"/>
    <property type="project" value="InterPro"/>
</dbReference>
<gene>
    <name evidence="9 10" type="primary">tpm</name>
    <name evidence="10" type="ORF">PS645_05040</name>
</gene>
<dbReference type="HAMAP" id="MF_00812">
    <property type="entry name" value="Thiopur_methtran"/>
    <property type="match status" value="1"/>
</dbReference>
<dbReference type="InterPro" id="IPR025835">
    <property type="entry name" value="Thiopurine_S-MeTrfase"/>
</dbReference>
<dbReference type="Gene3D" id="3.40.50.150">
    <property type="entry name" value="Vaccinia Virus protein VP39"/>
    <property type="match status" value="1"/>
</dbReference>
<protein>
    <recommendedName>
        <fullName evidence="4 9">Thiopurine S-methyltransferase</fullName>
        <ecNumber evidence="4 9">2.1.1.67</ecNumber>
    </recommendedName>
    <alternativeName>
        <fullName evidence="9">Thiopurine methyltransferase</fullName>
    </alternativeName>
</protein>
<feature type="binding site" evidence="9">
    <location>
        <position position="18"/>
    </location>
    <ligand>
        <name>S-adenosyl-L-methionine</name>
        <dbReference type="ChEBI" id="CHEBI:59789"/>
    </ligand>
</feature>
<evidence type="ECO:0000256" key="1">
    <source>
        <dbReference type="ARBA" id="ARBA00000903"/>
    </source>
</evidence>
<sequence length="226" mass="25882">MIENLGLFMQPEFWHKRWQSNQIGFHLPEVNPYLQRFWPQLTLEEGARVLVPLCGKSLDLLWLAHQGHEVLGIELSEKAVEDFFSEHHFDPNVSEQGPFKVYRAGSIELWCGDFFELTAGDVADCTALYDRAALIALPPAMRQQYAAHLNRIMPRESLGLLITLDYDQSQLDGPPFAVLDDEVQGLFAGFWSLKILEDQDVLSESSKFVENGVTRLEERVYRISSR</sequence>